<organism evidence="6 7">
    <name type="scientific">Aureimonas flava</name>
    <dbReference type="NCBI Taxonomy" id="2320271"/>
    <lineage>
        <taxon>Bacteria</taxon>
        <taxon>Pseudomonadati</taxon>
        <taxon>Pseudomonadota</taxon>
        <taxon>Alphaproteobacteria</taxon>
        <taxon>Hyphomicrobiales</taxon>
        <taxon>Aurantimonadaceae</taxon>
        <taxon>Aureimonas</taxon>
    </lineage>
</organism>
<dbReference type="AlphaFoldDB" id="A0A3A1WIC4"/>
<evidence type="ECO:0000313" key="7">
    <source>
        <dbReference type="Proteomes" id="UP000265750"/>
    </source>
</evidence>
<dbReference type="Pfam" id="PF00171">
    <property type="entry name" value="Aldedh"/>
    <property type="match status" value="1"/>
</dbReference>
<dbReference type="SUPFAM" id="SSF53720">
    <property type="entry name" value="ALDH-like"/>
    <property type="match status" value="1"/>
</dbReference>
<dbReference type="InterPro" id="IPR015590">
    <property type="entry name" value="Aldehyde_DH_dom"/>
</dbReference>
<dbReference type="InterPro" id="IPR016161">
    <property type="entry name" value="Ald_DH/histidinol_DH"/>
</dbReference>
<evidence type="ECO:0000256" key="2">
    <source>
        <dbReference type="ARBA" id="ARBA00023002"/>
    </source>
</evidence>
<dbReference type="InterPro" id="IPR016162">
    <property type="entry name" value="Ald_DH_N"/>
</dbReference>
<comment type="caution">
    <text evidence="6">The sequence shown here is derived from an EMBL/GenBank/DDBJ whole genome shotgun (WGS) entry which is preliminary data.</text>
</comment>
<dbReference type="InterPro" id="IPR016163">
    <property type="entry name" value="Ald_DH_C"/>
</dbReference>
<dbReference type="InterPro" id="IPR029510">
    <property type="entry name" value="Ald_DH_CS_GLU"/>
</dbReference>
<dbReference type="GO" id="GO:0016620">
    <property type="term" value="F:oxidoreductase activity, acting on the aldehyde or oxo group of donors, NAD or NADP as acceptor"/>
    <property type="evidence" value="ECO:0007669"/>
    <property type="project" value="InterPro"/>
</dbReference>
<dbReference type="Proteomes" id="UP000265750">
    <property type="component" value="Unassembled WGS sequence"/>
</dbReference>
<reference evidence="7" key="1">
    <citation type="submission" date="2018-09" db="EMBL/GenBank/DDBJ databases">
        <authorList>
            <person name="Tuo L."/>
        </authorList>
    </citation>
    <scope>NUCLEOTIDE SEQUENCE [LARGE SCALE GENOMIC DNA]</scope>
    <source>
        <strain evidence="7">M2BS4Y-1</strain>
    </source>
</reference>
<dbReference type="EMBL" id="QYRN01000011">
    <property type="protein sequence ID" value="RIX98225.1"/>
    <property type="molecule type" value="Genomic_DNA"/>
</dbReference>
<dbReference type="Gene3D" id="3.40.605.10">
    <property type="entry name" value="Aldehyde Dehydrogenase, Chain A, domain 1"/>
    <property type="match status" value="1"/>
</dbReference>
<comment type="similarity">
    <text evidence="1 4">Belongs to the aldehyde dehydrogenase family.</text>
</comment>
<dbReference type="OrthoDB" id="9802947at2"/>
<proteinExistence type="inferred from homology"/>
<dbReference type="PROSITE" id="PS00687">
    <property type="entry name" value="ALDEHYDE_DEHYDR_GLU"/>
    <property type="match status" value="1"/>
</dbReference>
<dbReference type="FunFam" id="3.40.605.10:FF:000007">
    <property type="entry name" value="NAD/NADP-dependent betaine aldehyde dehydrogenase"/>
    <property type="match status" value="1"/>
</dbReference>
<protein>
    <submittedName>
        <fullName evidence="6">Aldehyde dehydrogenase family protein</fullName>
    </submittedName>
</protein>
<keyword evidence="7" id="KW-1185">Reference proteome</keyword>
<dbReference type="PANTHER" id="PTHR11699">
    <property type="entry name" value="ALDEHYDE DEHYDROGENASE-RELATED"/>
    <property type="match status" value="1"/>
</dbReference>
<dbReference type="RefSeq" id="WP_119541418.1">
    <property type="nucleotide sequence ID" value="NZ_QYRN01000011.1"/>
</dbReference>
<sequence>MPSDPMPPLGAVLPRHRDLYYAGAWQRPLAGGVTDLTSPGTGESLGTVADADATDAEAAILAARRGFAEWRDVAPLERAKILRRMAQIVRDNARDLALIDAADCGNPVTAMLGDADIASAQLDFFAGLVTEMKGASIPMGPNAVNFSMREPRGVVAKILPFNHPFMFCAGKIAAPLAAGNAVVVKPPEQAPLSSLRFAELIEGLLPEGVFNLVPGGRAVGEVLASHRHVAMVSLIGSVPTGRAVMRSAAETIKPMLLELGGKNALIAFPDADPRRVATALAAGMNFTWCGQSCGSTSRGFIHADIYEAVLAHLREACAAYRPGLPTHAETTMGAIVSRTQYDRILDFIGSARAEGARLVTGGGHPADPALAEGCFVEPTVFADVTPSMRIAREEIFGPVLAIASWTSEAAMLEEVNAVDYGLTCSIWTQDLDRAHRTARTVEAGFVWINEVSKHFLGAPFGGVKLSGLGREECLEELLAYTQEKNIHIALGPARPLCGAGA</sequence>
<feature type="domain" description="Aldehyde dehydrogenase" evidence="5">
    <location>
        <begin position="34"/>
        <end position="486"/>
    </location>
</feature>
<gene>
    <name evidence="6" type="ORF">D3218_17750</name>
</gene>
<dbReference type="Gene3D" id="3.40.309.10">
    <property type="entry name" value="Aldehyde Dehydrogenase, Chain A, domain 2"/>
    <property type="match status" value="1"/>
</dbReference>
<evidence type="ECO:0000259" key="5">
    <source>
        <dbReference type="Pfam" id="PF00171"/>
    </source>
</evidence>
<evidence type="ECO:0000256" key="1">
    <source>
        <dbReference type="ARBA" id="ARBA00009986"/>
    </source>
</evidence>
<feature type="active site" evidence="3">
    <location>
        <position position="258"/>
    </location>
</feature>
<evidence type="ECO:0000256" key="4">
    <source>
        <dbReference type="RuleBase" id="RU003345"/>
    </source>
</evidence>
<evidence type="ECO:0000313" key="6">
    <source>
        <dbReference type="EMBL" id="RIX98225.1"/>
    </source>
</evidence>
<dbReference type="CDD" id="cd07107">
    <property type="entry name" value="ALDH_PhdK-like"/>
    <property type="match status" value="1"/>
</dbReference>
<accession>A0A3A1WIC4</accession>
<evidence type="ECO:0000256" key="3">
    <source>
        <dbReference type="PROSITE-ProRule" id="PRU10007"/>
    </source>
</evidence>
<name>A0A3A1WIC4_9HYPH</name>
<keyword evidence="2 4" id="KW-0560">Oxidoreductase</keyword>